<feature type="compositionally biased region" description="Acidic residues" evidence="1">
    <location>
        <begin position="49"/>
        <end position="60"/>
    </location>
</feature>
<dbReference type="KEGG" id="dpx:DAPPUDRAFT_262911"/>
<evidence type="ECO:0000256" key="1">
    <source>
        <dbReference type="SAM" id="MobiDB-lite"/>
    </source>
</evidence>
<gene>
    <name evidence="2" type="ORF">DAPPUDRAFT_262911</name>
</gene>
<feature type="compositionally biased region" description="Basic and acidic residues" evidence="1">
    <location>
        <begin position="61"/>
        <end position="83"/>
    </location>
</feature>
<keyword evidence="3" id="KW-1185">Reference proteome</keyword>
<evidence type="ECO:0000313" key="2">
    <source>
        <dbReference type="EMBL" id="EFX66575.1"/>
    </source>
</evidence>
<sequence>MKVRLKYDEILFLVLRTQENLSRRAENIPASVLVLINSESEVQKPQMDLPEEAVPDEESKDGELKGEDADPQRKKKSLQDEKD</sequence>
<reference evidence="2 3" key="1">
    <citation type="journal article" date="2011" name="Science">
        <title>The ecoresponsive genome of Daphnia pulex.</title>
        <authorList>
            <person name="Colbourne J.K."/>
            <person name="Pfrender M.E."/>
            <person name="Gilbert D."/>
            <person name="Thomas W.K."/>
            <person name="Tucker A."/>
            <person name="Oakley T.H."/>
            <person name="Tokishita S."/>
            <person name="Aerts A."/>
            <person name="Arnold G.J."/>
            <person name="Basu M.K."/>
            <person name="Bauer D.J."/>
            <person name="Caceres C.E."/>
            <person name="Carmel L."/>
            <person name="Casola C."/>
            <person name="Choi J.H."/>
            <person name="Detter J.C."/>
            <person name="Dong Q."/>
            <person name="Dusheyko S."/>
            <person name="Eads B.D."/>
            <person name="Frohlich T."/>
            <person name="Geiler-Samerotte K.A."/>
            <person name="Gerlach D."/>
            <person name="Hatcher P."/>
            <person name="Jogdeo S."/>
            <person name="Krijgsveld J."/>
            <person name="Kriventseva E.V."/>
            <person name="Kultz D."/>
            <person name="Laforsch C."/>
            <person name="Lindquist E."/>
            <person name="Lopez J."/>
            <person name="Manak J.R."/>
            <person name="Muller J."/>
            <person name="Pangilinan J."/>
            <person name="Patwardhan R.P."/>
            <person name="Pitluck S."/>
            <person name="Pritham E.J."/>
            <person name="Rechtsteiner A."/>
            <person name="Rho M."/>
            <person name="Rogozin I.B."/>
            <person name="Sakarya O."/>
            <person name="Salamov A."/>
            <person name="Schaack S."/>
            <person name="Shapiro H."/>
            <person name="Shiga Y."/>
            <person name="Skalitzky C."/>
            <person name="Smith Z."/>
            <person name="Souvorov A."/>
            <person name="Sung W."/>
            <person name="Tang Z."/>
            <person name="Tsuchiya D."/>
            <person name="Tu H."/>
            <person name="Vos H."/>
            <person name="Wang M."/>
            <person name="Wolf Y.I."/>
            <person name="Yamagata H."/>
            <person name="Yamada T."/>
            <person name="Ye Y."/>
            <person name="Shaw J.R."/>
            <person name="Andrews J."/>
            <person name="Crease T.J."/>
            <person name="Tang H."/>
            <person name="Lucas S.M."/>
            <person name="Robertson H.M."/>
            <person name="Bork P."/>
            <person name="Koonin E.V."/>
            <person name="Zdobnov E.M."/>
            <person name="Grigoriev I.V."/>
            <person name="Lynch M."/>
            <person name="Boore J.L."/>
        </authorList>
    </citation>
    <scope>NUCLEOTIDE SEQUENCE [LARGE SCALE GENOMIC DNA]</scope>
</reference>
<name>E9HNX1_DAPPU</name>
<protein>
    <submittedName>
        <fullName evidence="2">Uncharacterized protein</fullName>
    </submittedName>
</protein>
<dbReference type="InParanoid" id="E9HNX1"/>
<organism evidence="2 3">
    <name type="scientific">Daphnia pulex</name>
    <name type="common">Water flea</name>
    <dbReference type="NCBI Taxonomy" id="6669"/>
    <lineage>
        <taxon>Eukaryota</taxon>
        <taxon>Metazoa</taxon>
        <taxon>Ecdysozoa</taxon>
        <taxon>Arthropoda</taxon>
        <taxon>Crustacea</taxon>
        <taxon>Branchiopoda</taxon>
        <taxon>Diplostraca</taxon>
        <taxon>Cladocera</taxon>
        <taxon>Anomopoda</taxon>
        <taxon>Daphniidae</taxon>
        <taxon>Daphnia</taxon>
    </lineage>
</organism>
<proteinExistence type="predicted"/>
<dbReference type="HOGENOM" id="CLU_2544878_0_0_1"/>
<dbReference type="EMBL" id="GL732699">
    <property type="protein sequence ID" value="EFX66575.1"/>
    <property type="molecule type" value="Genomic_DNA"/>
</dbReference>
<accession>E9HNX1</accession>
<evidence type="ECO:0000313" key="3">
    <source>
        <dbReference type="Proteomes" id="UP000000305"/>
    </source>
</evidence>
<dbReference type="AlphaFoldDB" id="E9HNX1"/>
<dbReference type="Proteomes" id="UP000000305">
    <property type="component" value="Unassembled WGS sequence"/>
</dbReference>
<feature type="region of interest" description="Disordered" evidence="1">
    <location>
        <begin position="39"/>
        <end position="83"/>
    </location>
</feature>